<evidence type="ECO:0000313" key="3">
    <source>
        <dbReference type="Proteomes" id="UP000887566"/>
    </source>
</evidence>
<dbReference type="WBParaSite" id="PSAMB.scaffold3049size19895.g20109.t1">
    <property type="protein sequence ID" value="PSAMB.scaffold3049size19895.g20109.t1"/>
    <property type="gene ID" value="PSAMB.scaffold3049size19895.g20109"/>
</dbReference>
<dbReference type="PROSITE" id="PS50181">
    <property type="entry name" value="FBOX"/>
    <property type="match status" value="1"/>
</dbReference>
<reference evidence="4" key="1">
    <citation type="submission" date="2022-11" db="UniProtKB">
        <authorList>
            <consortium name="WormBaseParasite"/>
        </authorList>
    </citation>
    <scope>IDENTIFICATION</scope>
</reference>
<organism evidence="3 4">
    <name type="scientific">Plectus sambesii</name>
    <dbReference type="NCBI Taxonomy" id="2011161"/>
    <lineage>
        <taxon>Eukaryota</taxon>
        <taxon>Metazoa</taxon>
        <taxon>Ecdysozoa</taxon>
        <taxon>Nematoda</taxon>
        <taxon>Chromadorea</taxon>
        <taxon>Plectida</taxon>
        <taxon>Plectina</taxon>
        <taxon>Plectoidea</taxon>
        <taxon>Plectidae</taxon>
        <taxon>Plectus</taxon>
    </lineage>
</organism>
<accession>A0A914W5A7</accession>
<dbReference type="AlphaFoldDB" id="A0A914W5A7"/>
<feature type="compositionally biased region" description="Acidic residues" evidence="1">
    <location>
        <begin position="384"/>
        <end position="422"/>
    </location>
</feature>
<sequence length="422" mass="47397">MSMAALEAEVARHQAENDRLRRTLTDFGVRIVCGRLTGELPDSFLEQLSQLPDRPLEHVLRFLPARQVAQMRLVSRKFNYLIRKCSKIMPKKGCLGSVLFKANHARELTVEWFDPNGSKINEATLAGDGVALSELLRFIRIDGLMYFGEGLSAADEVLDQLSKAWLTIRPDVVIFSGDLSQTSRNSLRAFLVKVEPFVTQVHFQNAYNIPDSLLSDDLIDAAGRLNGLMVLPLGSDSELHNINIGDDTLLAMADSDVMFFHFFVKGCSGITTSGIRAFIEKWLKKERPKPDAKPIVLGMAMTLCELLFYKCSNVTPAAVEKECGDLLKKKMTARVDNGERSHQVKYTIQCHSSDRQLEILFDIDSFRLHFVKEPRPGVALGDLFNDDDDLDSEMDGDGESDDYEYDGYDAIDYDDDEDSDFS</sequence>
<dbReference type="Gene3D" id="1.20.1280.50">
    <property type="match status" value="1"/>
</dbReference>
<evidence type="ECO:0000259" key="2">
    <source>
        <dbReference type="PROSITE" id="PS50181"/>
    </source>
</evidence>
<dbReference type="Pfam" id="PF00646">
    <property type="entry name" value="F-box"/>
    <property type="match status" value="1"/>
</dbReference>
<dbReference type="InterPro" id="IPR001810">
    <property type="entry name" value="F-box_dom"/>
</dbReference>
<keyword evidence="3" id="KW-1185">Reference proteome</keyword>
<proteinExistence type="predicted"/>
<dbReference type="Proteomes" id="UP000887566">
    <property type="component" value="Unplaced"/>
</dbReference>
<dbReference type="SMART" id="SM00256">
    <property type="entry name" value="FBOX"/>
    <property type="match status" value="1"/>
</dbReference>
<dbReference type="InterPro" id="IPR036047">
    <property type="entry name" value="F-box-like_dom_sf"/>
</dbReference>
<evidence type="ECO:0000313" key="4">
    <source>
        <dbReference type="WBParaSite" id="PSAMB.scaffold3049size19895.g20109.t1"/>
    </source>
</evidence>
<feature type="region of interest" description="Disordered" evidence="1">
    <location>
        <begin position="382"/>
        <end position="422"/>
    </location>
</feature>
<dbReference type="CDD" id="cd09917">
    <property type="entry name" value="F-box_SF"/>
    <property type="match status" value="1"/>
</dbReference>
<feature type="domain" description="F-box" evidence="2">
    <location>
        <begin position="45"/>
        <end position="92"/>
    </location>
</feature>
<protein>
    <submittedName>
        <fullName evidence="4">F-box domain-containing protein</fullName>
    </submittedName>
</protein>
<dbReference type="SUPFAM" id="SSF81383">
    <property type="entry name" value="F-box domain"/>
    <property type="match status" value="1"/>
</dbReference>
<evidence type="ECO:0000256" key="1">
    <source>
        <dbReference type="SAM" id="MobiDB-lite"/>
    </source>
</evidence>
<name>A0A914W5A7_9BILA</name>